<organism evidence="1 2">
    <name type="scientific">Meganyctiphanes norvegica</name>
    <name type="common">Northern krill</name>
    <name type="synonym">Thysanopoda norvegica</name>
    <dbReference type="NCBI Taxonomy" id="48144"/>
    <lineage>
        <taxon>Eukaryota</taxon>
        <taxon>Metazoa</taxon>
        <taxon>Ecdysozoa</taxon>
        <taxon>Arthropoda</taxon>
        <taxon>Crustacea</taxon>
        <taxon>Multicrustacea</taxon>
        <taxon>Malacostraca</taxon>
        <taxon>Eumalacostraca</taxon>
        <taxon>Eucarida</taxon>
        <taxon>Euphausiacea</taxon>
        <taxon>Euphausiidae</taxon>
        <taxon>Meganyctiphanes</taxon>
    </lineage>
</organism>
<accession>A0AAV2RBD6</accession>
<gene>
    <name evidence="1" type="ORF">MNOR_LOCUS23154</name>
</gene>
<name>A0AAV2RBD6_MEGNR</name>
<evidence type="ECO:0000313" key="1">
    <source>
        <dbReference type="EMBL" id="CAL4122432.1"/>
    </source>
</evidence>
<evidence type="ECO:0000313" key="2">
    <source>
        <dbReference type="Proteomes" id="UP001497623"/>
    </source>
</evidence>
<dbReference type="CDD" id="cd10909">
    <property type="entry name" value="ChtBD1_GH18_2"/>
    <property type="match status" value="1"/>
</dbReference>
<reference evidence="1 2" key="1">
    <citation type="submission" date="2024-05" db="EMBL/GenBank/DDBJ databases">
        <authorList>
            <person name="Wallberg A."/>
        </authorList>
    </citation>
    <scope>NUCLEOTIDE SEQUENCE [LARGE SCALE GENOMIC DNA]</scope>
</reference>
<comment type="caution">
    <text evidence="1">The sequence shown here is derived from an EMBL/GenBank/DDBJ whole genome shotgun (WGS) entry which is preliminary data.</text>
</comment>
<feature type="non-terminal residue" evidence="1">
    <location>
        <position position="1"/>
    </location>
</feature>
<sequence>ILNTQLTRSTDHRLEADSEQRGEALMDCLVYLLLLVIFCNAALSQDLWRSDLRCGSNFKLANGKPSVCNPDSKYPCCGKSGWCGNLEGHCECTGCKDYRRKLLIIQIANIPAVASQAGVVTWKATVNVQDVKTTGDSAVAAKHSLSLVKRQPVTRKAVLPVAAKMGCVAVLRSIVNIKTIDGASQRNMKFANSPSSTIM</sequence>
<protein>
    <submittedName>
        <fullName evidence="1">Uncharacterized protein</fullName>
    </submittedName>
</protein>
<keyword evidence="2" id="KW-1185">Reference proteome</keyword>
<dbReference type="AlphaFoldDB" id="A0AAV2RBD6"/>
<proteinExistence type="predicted"/>
<dbReference type="Proteomes" id="UP001497623">
    <property type="component" value="Unassembled WGS sequence"/>
</dbReference>
<dbReference type="EMBL" id="CAXKWB010020156">
    <property type="protein sequence ID" value="CAL4122432.1"/>
    <property type="molecule type" value="Genomic_DNA"/>
</dbReference>